<organism evidence="1 2">
    <name type="scientific">Candidatus Saccharicenans subterraneus</name>
    <dbReference type="NCBI Taxonomy" id="2508984"/>
    <lineage>
        <taxon>Bacteria</taxon>
        <taxon>Candidatus Aminicenantota</taxon>
        <taxon>Candidatus Aminicenantia</taxon>
        <taxon>Candidatus Aminicenantales</taxon>
        <taxon>Candidatus Saccharicenantaceae</taxon>
        <taxon>Candidatus Saccharicenans</taxon>
    </lineage>
</organism>
<accession>A0A3E2BMD1</accession>
<dbReference type="Proteomes" id="UP000257323">
    <property type="component" value="Unassembled WGS sequence"/>
</dbReference>
<protein>
    <submittedName>
        <fullName evidence="1">Uncharacterized protein</fullName>
    </submittedName>
</protein>
<name>A0A3E2BMD1_9BACT</name>
<reference evidence="1 2" key="1">
    <citation type="submission" date="2018-08" db="EMBL/GenBank/DDBJ databases">
        <title>Genome analysis of the thermophilic bacterium of the candidate phylum Aminicenantes from deep subsurface aquifer revealed its physiology and ecological role.</title>
        <authorList>
            <person name="Kadnikov V.V."/>
            <person name="Mardanov A.V."/>
            <person name="Beletsky A.V."/>
            <person name="Karnachuk O.V."/>
            <person name="Ravin N.V."/>
        </authorList>
    </citation>
    <scope>NUCLEOTIDE SEQUENCE [LARGE SCALE GENOMIC DNA]</scope>
    <source>
        <strain evidence="1">BY38</strain>
    </source>
</reference>
<evidence type="ECO:0000313" key="1">
    <source>
        <dbReference type="EMBL" id="RFT15792.1"/>
    </source>
</evidence>
<dbReference type="AlphaFoldDB" id="A0A3E2BMD1"/>
<sequence>MIEFQYFSGCPHSRPTLDNIRYLVRSGFILTQLPVRRASSAL</sequence>
<dbReference type="EMBL" id="QUAH01000006">
    <property type="protein sequence ID" value="RFT15792.1"/>
    <property type="molecule type" value="Genomic_DNA"/>
</dbReference>
<proteinExistence type="predicted"/>
<comment type="caution">
    <text evidence="1">The sequence shown here is derived from an EMBL/GenBank/DDBJ whole genome shotgun (WGS) entry which is preliminary data.</text>
</comment>
<gene>
    <name evidence="1" type="ORF">OP8BY_2190</name>
</gene>
<evidence type="ECO:0000313" key="2">
    <source>
        <dbReference type="Proteomes" id="UP000257323"/>
    </source>
</evidence>